<reference evidence="2 3" key="1">
    <citation type="journal article" date="2014" name="PLoS ONE">
        <title>Genomic, Proteomic, Morphological, and Phylogenetic Analyses of vB_EcoP_SU10, a Podoviridae Phage with C3 Morphology.</title>
        <authorList>
            <person name="Mirzaei M.K."/>
            <person name="Eriksson H."/>
            <person name="Kasuga K."/>
            <person name="Haggard-Ljungquist E."/>
            <person name="Nilsson A.S."/>
        </authorList>
    </citation>
    <scope>NUCLEOTIDE SEQUENCE [LARGE SCALE GENOMIC DNA]</scope>
</reference>
<keyword evidence="3" id="KW-1185">Reference proteome</keyword>
<feature type="region of interest" description="Disordered" evidence="1">
    <location>
        <begin position="1"/>
        <end position="52"/>
    </location>
</feature>
<dbReference type="RefSeq" id="YP_009152855.1">
    <property type="nucleotide sequence ID" value="NC_027395.1"/>
</dbReference>
<dbReference type="GeneID" id="24725206"/>
<dbReference type="KEGG" id="vg:24725206"/>
<gene>
    <name evidence="2" type="ORF">SU10_04</name>
</gene>
<dbReference type="Proteomes" id="UP000031602">
    <property type="component" value="Segment"/>
</dbReference>
<accession>A0A0B4N1Q1</accession>
<feature type="region of interest" description="Disordered" evidence="1">
    <location>
        <begin position="135"/>
        <end position="157"/>
    </location>
</feature>
<evidence type="ECO:0000313" key="2">
    <source>
        <dbReference type="EMBL" id="AIF71757.1"/>
    </source>
</evidence>
<name>A0A0B4N1Q1_9CAUD</name>
<organism evidence="2 3">
    <name type="scientific">Escherichia phage vB_EcoP_SU10</name>
    <dbReference type="NCBI Taxonomy" id="1519788"/>
    <lineage>
        <taxon>Viruses</taxon>
        <taxon>Duplodnaviria</taxon>
        <taxon>Heunggongvirae</taxon>
        <taxon>Uroviricota</taxon>
        <taxon>Caudoviricetes</taxon>
        <taxon>Mktvariviridae</taxon>
        <taxon>Gordonclarkvirinae</taxon>
        <taxon>Kuravirus</taxon>
        <taxon>Kuravirus CHD5UKE1</taxon>
        <taxon>Kuravirus SU10</taxon>
    </lineage>
</organism>
<dbReference type="EMBL" id="KM044272">
    <property type="protein sequence ID" value="AIF71757.1"/>
    <property type="molecule type" value="Genomic_DNA"/>
</dbReference>
<feature type="compositionally biased region" description="Acidic residues" evidence="1">
    <location>
        <begin position="139"/>
        <end position="157"/>
    </location>
</feature>
<evidence type="ECO:0000313" key="3">
    <source>
        <dbReference type="Proteomes" id="UP000031602"/>
    </source>
</evidence>
<sequence length="157" mass="17125">MFGENGELTPAQVAEITGRLPGVTEELESRGMNPSNGKFQKGNKFGRPRGSRGKLTQLMLDRVAASHLSPDEVLIQIYEDPNIPPDLRFKAASKVADLVYPKAASVEVKIEEENVINEESLNAQIKDFLTGALGIDVMPPEEDNSEDAEKGEEADES</sequence>
<protein>
    <submittedName>
        <fullName evidence="2">Uncharacterized protein</fullName>
    </submittedName>
</protein>
<dbReference type="OrthoDB" id="12874at10239"/>
<proteinExistence type="predicted"/>
<evidence type="ECO:0000256" key="1">
    <source>
        <dbReference type="SAM" id="MobiDB-lite"/>
    </source>
</evidence>